<gene>
    <name evidence="8" type="primary">WDR33</name>
    <name evidence="8" type="ORF">T01_13735</name>
</gene>
<evidence type="ECO:0000256" key="5">
    <source>
        <dbReference type="ARBA" id="ARBA00023242"/>
    </source>
</evidence>
<sequence length="1193" mass="136435">MFERCKHQFCPACAVRPVMDDWSSDNILGETFDQLDDDAAQSGEESPEVPNADTAIQPKVPIVHTFPPVHPFATRPAYSYRFKPQVTVNLAEVEGCGRKLRRNLAQVRRHIDSTAPILNHIETRTWLNRNLRNRIFVQPHFVYSAETYPAMCFPDKPVDCVTTRFVRSAMNKVKCPIFDLCVIMHLMYESLRWTPEGRRLITGASSGEFTLWNGTAFNFETILQAHDSAVRSMRWSHNDMWMITADNDGFVKYWQANMNNVAMFQAHKECVRDISFSPNDLKFATASDDGTVRVWDFISINEERVLRGHGSDVRAVDWHPQKGLLVSGSRDSQQPVKLWDPRNGQCISTLHCHKNAVLCTQWNQNGNWLLTGSRDHLIKMIDIRMMKELMTFKSHRKEVSAIAWHPFHEGLFVSGGTDGSMIFWHVNYEKELASMENAHDQAIWAVKWHPLGHILASGSNDNNTYVDDRKFWTRNKIGDTIEDFYCVPQSMHEQTTSENNKETNDDAETATEKQKKELNEIHGIQIPGMGLEADILEKIREKAEREAPALPALGGIAAGMDANAASVKRTLLKKPPPKKAQRQFERVWNVSTSDGTNLMDYALSSASRVPKPSLLGRPPDHLVVQYPMDPMPAYEIDPLDSAIYVTASQDYYSENWSIDGSGLPPIGFQHSSSALHGHLSFDTFDDHQQLVELVDPNTSSYVVDEEHVDGVYGIPYSEEYNVEQSFHNDDYTNPTQYTSDHYSHMHSGSSYSHAYGAEFEKGFDDHYIDQYNREHHYQDQYDDQQYASGQFVDRYTDDQYLDEYGVEQYSAEQQYPEQYERRNKITSPKHSYSQSSVRYKDRSERHYHDSASSYFPNQRNDYSYSAQGTGTSGRSSSEMYKPLLSSGFHDKHQQSRTYMQESHSTAASPLLQTDPRMKTTRTRDGSLLPTPTDQAPLAYHSTLDRQEEALLESSSVPRDPRLSRQDRWSASGGSSLQDPRLTKKRNLPHSRAGYESYERISRSVTEIDRRDTSAGRSGSTRSRGKSGLSQQMRSDKNHQFSYMSKQRMSSPPVDSGGLLPNPGHSWSHSTTQDPRLRDVMYSRDPRITSRTTLYSSSDEPEALMNRSGGMPLNAKRSWNAGVSGSDAHLEKRRYPSEQSLISGRYRNETTDPRLKNRPKESVYHSNSQRDFDRSSYDKYGSEYRSSRRYDDIK</sequence>
<evidence type="ECO:0000256" key="4">
    <source>
        <dbReference type="ARBA" id="ARBA00022737"/>
    </source>
</evidence>
<feature type="compositionally biased region" description="Polar residues" evidence="7">
    <location>
        <begin position="1088"/>
        <end position="1097"/>
    </location>
</feature>
<dbReference type="Pfam" id="PF00400">
    <property type="entry name" value="WD40"/>
    <property type="match status" value="6"/>
</dbReference>
<feature type="compositionally biased region" description="Basic and acidic residues" evidence="7">
    <location>
        <begin position="1145"/>
        <end position="1193"/>
    </location>
</feature>
<dbReference type="PANTHER" id="PTHR22836:SF0">
    <property type="entry name" value="PRE-MRNA 3' END PROCESSING PROTEIN WDR33"/>
    <property type="match status" value="1"/>
</dbReference>
<keyword evidence="2 6" id="KW-0853">WD repeat</keyword>
<dbReference type="OrthoDB" id="16717at2759"/>
<protein>
    <submittedName>
        <fullName evidence="8">Pre-mRNA 3' end processing protein WDR33</fullName>
    </submittedName>
</protein>
<feature type="repeat" description="WD" evidence="6">
    <location>
        <begin position="392"/>
        <end position="434"/>
    </location>
</feature>
<evidence type="ECO:0000313" key="9">
    <source>
        <dbReference type="Proteomes" id="UP000054776"/>
    </source>
</evidence>
<dbReference type="Proteomes" id="UP000054776">
    <property type="component" value="Unassembled WGS sequence"/>
</dbReference>
<dbReference type="eggNOG" id="KOG0284">
    <property type="taxonomic scope" value="Eukaryota"/>
</dbReference>
<evidence type="ECO:0000256" key="1">
    <source>
        <dbReference type="ARBA" id="ARBA00004123"/>
    </source>
</evidence>
<dbReference type="STRING" id="6334.A0A0V1BCM8"/>
<feature type="compositionally biased region" description="Polar residues" evidence="7">
    <location>
        <begin position="895"/>
        <end position="911"/>
    </location>
</feature>
<feature type="compositionally biased region" description="Polar residues" evidence="7">
    <location>
        <begin position="825"/>
        <end position="837"/>
    </location>
</feature>
<dbReference type="SUPFAM" id="SSF50978">
    <property type="entry name" value="WD40 repeat-like"/>
    <property type="match status" value="1"/>
</dbReference>
<dbReference type="GO" id="GO:0005847">
    <property type="term" value="C:mRNA cleavage and polyadenylation specificity factor complex"/>
    <property type="evidence" value="ECO:0007669"/>
    <property type="project" value="TreeGrafter"/>
</dbReference>
<comment type="subcellular location">
    <subcellularLocation>
        <location evidence="1">Nucleus</location>
    </subcellularLocation>
</comment>
<feature type="region of interest" description="Disordered" evidence="7">
    <location>
        <begin position="811"/>
        <end position="1193"/>
    </location>
</feature>
<accession>A0A0V1BCM8</accession>
<keyword evidence="5" id="KW-0539">Nucleus</keyword>
<feature type="compositionally biased region" description="Polar residues" evidence="7">
    <location>
        <begin position="1064"/>
        <end position="1073"/>
    </location>
</feature>
<evidence type="ECO:0000256" key="3">
    <source>
        <dbReference type="ARBA" id="ARBA00022664"/>
    </source>
</evidence>
<name>A0A0V1BCM8_TRISP</name>
<evidence type="ECO:0000313" key="8">
    <source>
        <dbReference type="EMBL" id="KRY34685.1"/>
    </source>
</evidence>
<dbReference type="AlphaFoldDB" id="A0A0V1BCM8"/>
<dbReference type="EMBL" id="JYDH01000063">
    <property type="protein sequence ID" value="KRY34685.1"/>
    <property type="molecule type" value="Genomic_DNA"/>
</dbReference>
<dbReference type="InParanoid" id="A0A0V1BCM8"/>
<feature type="repeat" description="WD" evidence="6">
    <location>
        <begin position="350"/>
        <end position="391"/>
    </location>
</feature>
<dbReference type="InterPro" id="IPR036322">
    <property type="entry name" value="WD40_repeat_dom_sf"/>
</dbReference>
<feature type="compositionally biased region" description="Basic and acidic residues" evidence="7">
    <location>
        <begin position="958"/>
        <end position="967"/>
    </location>
</feature>
<dbReference type="PROSITE" id="PS50294">
    <property type="entry name" value="WD_REPEATS_REGION"/>
    <property type="match status" value="3"/>
</dbReference>
<feature type="compositionally biased region" description="Basic and acidic residues" evidence="7">
    <location>
        <begin position="1074"/>
        <end position="1087"/>
    </location>
</feature>
<comment type="caution">
    <text evidence="8">The sequence shown here is derived from an EMBL/GenBank/DDBJ whole genome shotgun (WGS) entry which is preliminary data.</text>
</comment>
<keyword evidence="9" id="KW-1185">Reference proteome</keyword>
<evidence type="ECO:0000256" key="7">
    <source>
        <dbReference type="SAM" id="MobiDB-lite"/>
    </source>
</evidence>
<dbReference type="InterPro" id="IPR001680">
    <property type="entry name" value="WD40_rpt"/>
</dbReference>
<feature type="compositionally biased region" description="Basic and acidic residues" evidence="7">
    <location>
        <begin position="915"/>
        <end position="924"/>
    </location>
</feature>
<dbReference type="GO" id="GO:0031124">
    <property type="term" value="P:mRNA 3'-end processing"/>
    <property type="evidence" value="ECO:0007669"/>
    <property type="project" value="InterPro"/>
</dbReference>
<dbReference type="PROSITE" id="PS50082">
    <property type="entry name" value="WD_REPEATS_2"/>
    <property type="match status" value="5"/>
</dbReference>
<feature type="compositionally biased region" description="Basic and acidic residues" evidence="7">
    <location>
        <begin position="996"/>
        <end position="1013"/>
    </location>
</feature>
<reference evidence="8 9" key="1">
    <citation type="submission" date="2015-01" db="EMBL/GenBank/DDBJ databases">
        <title>Evolution of Trichinella species and genotypes.</title>
        <authorList>
            <person name="Korhonen P.K."/>
            <person name="Edoardo P."/>
            <person name="Giuseppe L.R."/>
            <person name="Gasser R.B."/>
        </authorList>
    </citation>
    <scope>NUCLEOTIDE SEQUENCE [LARGE SCALE GENOMIC DNA]</scope>
    <source>
        <strain evidence="8">ISS3</strain>
    </source>
</reference>
<feature type="region of interest" description="Disordered" evidence="7">
    <location>
        <begin position="491"/>
        <end position="513"/>
    </location>
</feature>
<feature type="repeat" description="WD" evidence="6">
    <location>
        <begin position="223"/>
        <end position="264"/>
    </location>
</feature>
<dbReference type="SMART" id="SM00320">
    <property type="entry name" value="WD40"/>
    <property type="match status" value="7"/>
</dbReference>
<organism evidence="8 9">
    <name type="scientific">Trichinella spiralis</name>
    <name type="common">Trichina worm</name>
    <dbReference type="NCBI Taxonomy" id="6334"/>
    <lineage>
        <taxon>Eukaryota</taxon>
        <taxon>Metazoa</taxon>
        <taxon>Ecdysozoa</taxon>
        <taxon>Nematoda</taxon>
        <taxon>Enoplea</taxon>
        <taxon>Dorylaimia</taxon>
        <taxon>Trichinellida</taxon>
        <taxon>Trichinellidae</taxon>
        <taxon>Trichinella</taxon>
    </lineage>
</organism>
<dbReference type="FunFam" id="2.130.10.10:FF:000069">
    <property type="entry name" value="WD repeat domain 33"/>
    <property type="match status" value="1"/>
</dbReference>
<dbReference type="InterPro" id="IPR015943">
    <property type="entry name" value="WD40/YVTN_repeat-like_dom_sf"/>
</dbReference>
<feature type="repeat" description="WD" evidence="6">
    <location>
        <begin position="264"/>
        <end position="305"/>
    </location>
</feature>
<feature type="compositionally biased region" description="Basic and acidic residues" evidence="7">
    <location>
        <begin position="838"/>
        <end position="849"/>
    </location>
</feature>
<keyword evidence="4" id="KW-0677">Repeat</keyword>
<dbReference type="PANTHER" id="PTHR22836">
    <property type="entry name" value="WD40 REPEAT PROTEIN"/>
    <property type="match status" value="1"/>
</dbReference>
<feature type="repeat" description="WD" evidence="6">
    <location>
        <begin position="306"/>
        <end position="332"/>
    </location>
</feature>
<dbReference type="Gene3D" id="2.130.10.10">
    <property type="entry name" value="YVTN repeat-like/Quinoprotein amine dehydrogenase"/>
    <property type="match status" value="2"/>
</dbReference>
<proteinExistence type="predicted"/>
<dbReference type="InterPro" id="IPR045245">
    <property type="entry name" value="Pfs2-like"/>
</dbReference>
<feature type="compositionally biased region" description="Basic and acidic residues" evidence="7">
    <location>
        <begin position="499"/>
        <end position="513"/>
    </location>
</feature>
<feature type="compositionally biased region" description="Polar residues" evidence="7">
    <location>
        <begin position="850"/>
        <end position="878"/>
    </location>
</feature>
<evidence type="ECO:0000256" key="2">
    <source>
        <dbReference type="ARBA" id="ARBA00022574"/>
    </source>
</evidence>
<feature type="compositionally biased region" description="Low complexity" evidence="7">
    <location>
        <begin position="1014"/>
        <end position="1027"/>
    </location>
</feature>
<evidence type="ECO:0000256" key="6">
    <source>
        <dbReference type="PROSITE-ProRule" id="PRU00221"/>
    </source>
</evidence>
<keyword evidence="3" id="KW-0507">mRNA processing</keyword>
<dbReference type="CDD" id="cd00200">
    <property type="entry name" value="WD40"/>
    <property type="match status" value="1"/>
</dbReference>
<feature type="compositionally biased region" description="Polar residues" evidence="7">
    <location>
        <begin position="1039"/>
        <end position="1049"/>
    </location>
</feature>